<accession>A0A9N7U970</accession>
<dbReference type="Proteomes" id="UP001153269">
    <property type="component" value="Unassembled WGS sequence"/>
</dbReference>
<reference evidence="1" key="1">
    <citation type="submission" date="2020-03" db="EMBL/GenBank/DDBJ databases">
        <authorList>
            <person name="Weist P."/>
        </authorList>
    </citation>
    <scope>NUCLEOTIDE SEQUENCE</scope>
</reference>
<proteinExistence type="predicted"/>
<sequence length="130" mass="14507">METGPRSILIVFRAHGGSDGSNGSNGSLGYRRFANKRALHVCRYLYTCLRMLVRTCMHGECWEYDVCGYERGMNPWQLSVFDEGFHLTSRLRSGAPEDPLSSGVTRIPGYCLSNTAPLPSAPHRSLLPRD</sequence>
<organism evidence="1 2">
    <name type="scientific">Pleuronectes platessa</name>
    <name type="common">European plaice</name>
    <dbReference type="NCBI Taxonomy" id="8262"/>
    <lineage>
        <taxon>Eukaryota</taxon>
        <taxon>Metazoa</taxon>
        <taxon>Chordata</taxon>
        <taxon>Craniata</taxon>
        <taxon>Vertebrata</taxon>
        <taxon>Euteleostomi</taxon>
        <taxon>Actinopterygii</taxon>
        <taxon>Neopterygii</taxon>
        <taxon>Teleostei</taxon>
        <taxon>Neoteleostei</taxon>
        <taxon>Acanthomorphata</taxon>
        <taxon>Carangaria</taxon>
        <taxon>Pleuronectiformes</taxon>
        <taxon>Pleuronectoidei</taxon>
        <taxon>Pleuronectidae</taxon>
        <taxon>Pleuronectes</taxon>
    </lineage>
</organism>
<protein>
    <submittedName>
        <fullName evidence="1">Uncharacterized protein</fullName>
    </submittedName>
</protein>
<dbReference type="AlphaFoldDB" id="A0A9N7U970"/>
<name>A0A9N7U970_PLEPL</name>
<evidence type="ECO:0000313" key="2">
    <source>
        <dbReference type="Proteomes" id="UP001153269"/>
    </source>
</evidence>
<comment type="caution">
    <text evidence="1">The sequence shown here is derived from an EMBL/GenBank/DDBJ whole genome shotgun (WGS) entry which is preliminary data.</text>
</comment>
<keyword evidence="2" id="KW-1185">Reference proteome</keyword>
<dbReference type="EMBL" id="CADEAL010000921">
    <property type="protein sequence ID" value="CAB1426831.1"/>
    <property type="molecule type" value="Genomic_DNA"/>
</dbReference>
<gene>
    <name evidence="1" type="ORF">PLEPLA_LOCUS14769</name>
</gene>
<evidence type="ECO:0000313" key="1">
    <source>
        <dbReference type="EMBL" id="CAB1426831.1"/>
    </source>
</evidence>